<accession>A0A8E2FCI9</accession>
<evidence type="ECO:0000313" key="2">
    <source>
        <dbReference type="Proteomes" id="UP000250140"/>
    </source>
</evidence>
<gene>
    <name evidence="1" type="ORF">AOQ84DRAFT_272128</name>
</gene>
<keyword evidence="2" id="KW-1185">Reference proteome</keyword>
<feature type="non-terminal residue" evidence="1">
    <location>
        <position position="1"/>
    </location>
</feature>
<dbReference type="OrthoDB" id="2157530at2759"/>
<dbReference type="EMBL" id="KV748550">
    <property type="protein sequence ID" value="OCL14656.1"/>
    <property type="molecule type" value="Genomic_DNA"/>
</dbReference>
<name>A0A8E2FCI9_9PEZI</name>
<dbReference type="Pfam" id="PF26639">
    <property type="entry name" value="Het-6_barrel"/>
    <property type="match status" value="1"/>
</dbReference>
<sequence length="76" mass="8412">NKNFFEMKQGYSGIGPIGAKDKDLVCVLFGLNCPIVLRRVKEHYVLVGPCYVLGLMDGEAIGFVEKGETELSDFEI</sequence>
<reference evidence="1 2" key="1">
    <citation type="journal article" date="2016" name="Nat. Commun.">
        <title>Ectomycorrhizal ecology is imprinted in the genome of the dominant symbiotic fungus Cenococcum geophilum.</title>
        <authorList>
            <consortium name="DOE Joint Genome Institute"/>
            <person name="Peter M."/>
            <person name="Kohler A."/>
            <person name="Ohm R.A."/>
            <person name="Kuo A."/>
            <person name="Krutzmann J."/>
            <person name="Morin E."/>
            <person name="Arend M."/>
            <person name="Barry K.W."/>
            <person name="Binder M."/>
            <person name="Choi C."/>
            <person name="Clum A."/>
            <person name="Copeland A."/>
            <person name="Grisel N."/>
            <person name="Haridas S."/>
            <person name="Kipfer T."/>
            <person name="LaButti K."/>
            <person name="Lindquist E."/>
            <person name="Lipzen A."/>
            <person name="Maire R."/>
            <person name="Meier B."/>
            <person name="Mihaltcheva S."/>
            <person name="Molinier V."/>
            <person name="Murat C."/>
            <person name="Poggeler S."/>
            <person name="Quandt C.A."/>
            <person name="Sperisen C."/>
            <person name="Tritt A."/>
            <person name="Tisserant E."/>
            <person name="Crous P.W."/>
            <person name="Henrissat B."/>
            <person name="Nehls U."/>
            <person name="Egli S."/>
            <person name="Spatafora J.W."/>
            <person name="Grigoriev I.V."/>
            <person name="Martin F.M."/>
        </authorList>
    </citation>
    <scope>NUCLEOTIDE SEQUENCE [LARGE SCALE GENOMIC DNA]</scope>
    <source>
        <strain evidence="1 2">CBS 207.34</strain>
    </source>
</reference>
<dbReference type="Proteomes" id="UP000250140">
    <property type="component" value="Unassembled WGS sequence"/>
</dbReference>
<organism evidence="1 2">
    <name type="scientific">Glonium stellatum</name>
    <dbReference type="NCBI Taxonomy" id="574774"/>
    <lineage>
        <taxon>Eukaryota</taxon>
        <taxon>Fungi</taxon>
        <taxon>Dikarya</taxon>
        <taxon>Ascomycota</taxon>
        <taxon>Pezizomycotina</taxon>
        <taxon>Dothideomycetes</taxon>
        <taxon>Pleosporomycetidae</taxon>
        <taxon>Gloniales</taxon>
        <taxon>Gloniaceae</taxon>
        <taxon>Glonium</taxon>
    </lineage>
</organism>
<protein>
    <submittedName>
        <fullName evidence="1">Uncharacterized protein</fullName>
    </submittedName>
</protein>
<dbReference type="AlphaFoldDB" id="A0A8E2FCI9"/>
<evidence type="ECO:0000313" key="1">
    <source>
        <dbReference type="EMBL" id="OCL14656.1"/>
    </source>
</evidence>
<proteinExistence type="predicted"/>
<feature type="non-terminal residue" evidence="1">
    <location>
        <position position="76"/>
    </location>
</feature>